<protein>
    <submittedName>
        <fullName evidence="1">Uncharacterized protein</fullName>
    </submittedName>
</protein>
<gene>
    <name evidence="1" type="ORF">BCO71033_07363</name>
</gene>
<dbReference type="Proteomes" id="UP000494109">
    <property type="component" value="Unassembled WGS sequence"/>
</dbReference>
<evidence type="ECO:0000313" key="1">
    <source>
        <dbReference type="EMBL" id="VWD65405.1"/>
    </source>
</evidence>
<reference evidence="1 2" key="1">
    <citation type="submission" date="2019-09" db="EMBL/GenBank/DDBJ databases">
        <authorList>
            <person name="Depoorter E."/>
        </authorList>
    </citation>
    <scope>NUCLEOTIDE SEQUENCE [LARGE SCALE GENOMIC DNA]</scope>
    <source>
        <strain evidence="1">R-71033</strain>
    </source>
</reference>
<organism evidence="1 2">
    <name type="scientific">Burkholderia contaminans</name>
    <dbReference type="NCBI Taxonomy" id="488447"/>
    <lineage>
        <taxon>Bacteria</taxon>
        <taxon>Pseudomonadati</taxon>
        <taxon>Pseudomonadota</taxon>
        <taxon>Betaproteobacteria</taxon>
        <taxon>Burkholderiales</taxon>
        <taxon>Burkholderiaceae</taxon>
        <taxon>Burkholderia</taxon>
        <taxon>Burkholderia cepacia complex</taxon>
    </lineage>
</organism>
<evidence type="ECO:0000313" key="2">
    <source>
        <dbReference type="Proteomes" id="UP000494109"/>
    </source>
</evidence>
<accession>A0A6P3CBL8</accession>
<name>A0A6P3CBL8_9BURK</name>
<dbReference type="EMBL" id="CABVQS010000066">
    <property type="protein sequence ID" value="VWD65405.1"/>
    <property type="molecule type" value="Genomic_DNA"/>
</dbReference>
<sequence>MRTSTGWSLQPPRLPILALDEQKLSPSMGYVFIFSHRVGTYGVQVVDLPTCMRHTGSFLDDTTAIQSA</sequence>
<dbReference type="AlphaFoldDB" id="A0A6P3CBL8"/>
<proteinExistence type="predicted"/>